<evidence type="ECO:0000256" key="1">
    <source>
        <dbReference type="SAM" id="Phobius"/>
    </source>
</evidence>
<gene>
    <name evidence="2" type="ORF">DW656_17040</name>
</gene>
<feature type="transmembrane region" description="Helical" evidence="1">
    <location>
        <begin position="6"/>
        <end position="27"/>
    </location>
</feature>
<accession>A0A3R6GWD9</accession>
<dbReference type="EMBL" id="QRHO01000052">
    <property type="protein sequence ID" value="RHF79359.1"/>
    <property type="molecule type" value="Genomic_DNA"/>
</dbReference>
<name>A0A3R6GWD9_9FIRM</name>
<dbReference type="Proteomes" id="UP000284579">
    <property type="component" value="Unassembled WGS sequence"/>
</dbReference>
<feature type="transmembrane region" description="Helical" evidence="1">
    <location>
        <begin position="67"/>
        <end position="88"/>
    </location>
</feature>
<dbReference type="RefSeq" id="WP_118199817.1">
    <property type="nucleotide sequence ID" value="NZ_QRHO01000052.1"/>
</dbReference>
<sequence length="96" mass="10925">MDSYSTLLGAFFFTLVLLLGIATLTLVSKWKVYAKLGMPGWYSLVPIYSDCKLYEYVRGNEENKTLLMAYLIISLLTIAQLATIIIFFNNLVQIFV</sequence>
<evidence type="ECO:0000313" key="2">
    <source>
        <dbReference type="EMBL" id="RHF79359.1"/>
    </source>
</evidence>
<comment type="caution">
    <text evidence="2">The sequence shown here is derived from an EMBL/GenBank/DDBJ whole genome shotgun (WGS) entry which is preliminary data.</text>
</comment>
<keyword evidence="1" id="KW-0812">Transmembrane</keyword>
<dbReference type="AlphaFoldDB" id="A0A3R6GWD9"/>
<protein>
    <submittedName>
        <fullName evidence="2">Uncharacterized protein</fullName>
    </submittedName>
</protein>
<keyword evidence="1" id="KW-1133">Transmembrane helix</keyword>
<keyword evidence="1" id="KW-0472">Membrane</keyword>
<organism evidence="2 3">
    <name type="scientific">Coprococcus comes</name>
    <dbReference type="NCBI Taxonomy" id="410072"/>
    <lineage>
        <taxon>Bacteria</taxon>
        <taxon>Bacillati</taxon>
        <taxon>Bacillota</taxon>
        <taxon>Clostridia</taxon>
        <taxon>Lachnospirales</taxon>
        <taxon>Lachnospiraceae</taxon>
        <taxon>Coprococcus</taxon>
    </lineage>
</organism>
<evidence type="ECO:0000313" key="3">
    <source>
        <dbReference type="Proteomes" id="UP000284579"/>
    </source>
</evidence>
<proteinExistence type="predicted"/>
<reference evidence="2 3" key="1">
    <citation type="submission" date="2018-08" db="EMBL/GenBank/DDBJ databases">
        <title>A genome reference for cultivated species of the human gut microbiota.</title>
        <authorList>
            <person name="Zou Y."/>
            <person name="Xue W."/>
            <person name="Luo G."/>
        </authorList>
    </citation>
    <scope>NUCLEOTIDE SEQUENCE [LARGE SCALE GENOMIC DNA]</scope>
    <source>
        <strain evidence="2 3">AM23-3</strain>
    </source>
</reference>